<dbReference type="Proteomes" id="UP001501204">
    <property type="component" value="Unassembled WGS sequence"/>
</dbReference>
<comment type="caution">
    <text evidence="1">The sequence shown here is derived from an EMBL/GenBank/DDBJ whole genome shotgun (WGS) entry which is preliminary data.</text>
</comment>
<accession>A0ABN2L4E1</accession>
<reference evidence="1 2" key="1">
    <citation type="journal article" date="2019" name="Int. J. Syst. Evol. Microbiol.">
        <title>The Global Catalogue of Microorganisms (GCM) 10K type strain sequencing project: providing services to taxonomists for standard genome sequencing and annotation.</title>
        <authorList>
            <consortium name="The Broad Institute Genomics Platform"/>
            <consortium name="The Broad Institute Genome Sequencing Center for Infectious Disease"/>
            <person name="Wu L."/>
            <person name="Ma J."/>
        </authorList>
    </citation>
    <scope>NUCLEOTIDE SEQUENCE [LARGE SCALE GENOMIC DNA]</scope>
    <source>
        <strain evidence="1 2">JCM 14735</strain>
    </source>
</reference>
<dbReference type="RefSeq" id="WP_344124804.1">
    <property type="nucleotide sequence ID" value="NZ_BAAAOA010000047.1"/>
</dbReference>
<evidence type="ECO:0000313" key="2">
    <source>
        <dbReference type="Proteomes" id="UP001501204"/>
    </source>
</evidence>
<keyword evidence="2" id="KW-1185">Reference proteome</keyword>
<sequence>MLLLSFTRPGNSPCIVNSDAFLAAEVEAPDDLMPRAVVNGESGGIDQRYKTRIVFGGDLRDAVYSFDSAVPAKELVDQLSQQLVTSERTLIDVDALARKCGWTPVEQPGRPAGE</sequence>
<gene>
    <name evidence="1" type="ORF">GCM10009767_35630</name>
</gene>
<evidence type="ECO:0000313" key="1">
    <source>
        <dbReference type="EMBL" id="GAA1774504.1"/>
    </source>
</evidence>
<protein>
    <submittedName>
        <fullName evidence="1">Uncharacterized protein</fullName>
    </submittedName>
</protein>
<organism evidence="1 2">
    <name type="scientific">Kocuria aegyptia</name>
    <dbReference type="NCBI Taxonomy" id="330943"/>
    <lineage>
        <taxon>Bacteria</taxon>
        <taxon>Bacillati</taxon>
        <taxon>Actinomycetota</taxon>
        <taxon>Actinomycetes</taxon>
        <taxon>Micrococcales</taxon>
        <taxon>Micrococcaceae</taxon>
        <taxon>Kocuria</taxon>
    </lineage>
</organism>
<name>A0ABN2L4E1_9MICC</name>
<proteinExistence type="predicted"/>
<dbReference type="EMBL" id="BAAAOA010000047">
    <property type="protein sequence ID" value="GAA1774504.1"/>
    <property type="molecule type" value="Genomic_DNA"/>
</dbReference>